<dbReference type="OrthoDB" id="1932220at2759"/>
<evidence type="ECO:0000256" key="3">
    <source>
        <dbReference type="ARBA" id="ARBA00023315"/>
    </source>
</evidence>
<dbReference type="EMBL" id="RXIC02000026">
    <property type="protein sequence ID" value="KAB1203565.1"/>
    <property type="molecule type" value="Genomic_DNA"/>
</dbReference>
<sequence>MEVEIISREFIKPTSPTPPAMKTYEVSLLDRVIHPIYVPVILFYPTDQSTGHAVSERARLLKESLSETLTRFYPLAGKIIDNLSIDCNDEGVDYLEARVHCHLADCLNQPNLEYLLKFLPHEASWTEASAGDHVAMVQVNSFACGGIAIGVLVNHIIVDGTALSVFLKGWTSTCRKGCETVCPNFDAPSIFKLNKAAFPTDTILAILVKSFQVIKRTTRRVVFDASAIASLKAKASSSSVPNPTRVEVVTAFLWKCISAAFQAKSGIKRPTLITHTVNLRSRSIPPFKESSMGNIVWSAGALCESEEAALPYRVSKIREAITKINADLVKNLQGDEGFPMLCELLKTLGGVLPSTESFQEMEYICFTGWCNFGMYDLDFGWGKPLWASSAASSSNHSEQRSFSNKVLLMNTRSVGGVEAWVFLTEEDMALFVQDKELLAFASLDPSPLS</sequence>
<keyword evidence="2" id="KW-0808">Transferase</keyword>
<dbReference type="PANTHER" id="PTHR31623">
    <property type="entry name" value="F21J9.9"/>
    <property type="match status" value="1"/>
</dbReference>
<gene>
    <name evidence="4" type="ORF">CJ030_MR8G015388</name>
</gene>
<keyword evidence="3" id="KW-0012">Acyltransferase</keyword>
<reference evidence="4 5" key="1">
    <citation type="journal article" date="2019" name="Plant Biotechnol. J.">
        <title>The red bayberry genome and genetic basis of sex determination.</title>
        <authorList>
            <person name="Jia H.M."/>
            <person name="Jia H.J."/>
            <person name="Cai Q.L."/>
            <person name="Wang Y."/>
            <person name="Zhao H.B."/>
            <person name="Yang W.F."/>
            <person name="Wang G.Y."/>
            <person name="Li Y.H."/>
            <person name="Zhan D.L."/>
            <person name="Shen Y.T."/>
            <person name="Niu Q.F."/>
            <person name="Chang L."/>
            <person name="Qiu J."/>
            <person name="Zhao L."/>
            <person name="Xie H.B."/>
            <person name="Fu W.Y."/>
            <person name="Jin J."/>
            <person name="Li X.W."/>
            <person name="Jiao Y."/>
            <person name="Zhou C.C."/>
            <person name="Tu T."/>
            <person name="Chai C.Y."/>
            <person name="Gao J.L."/>
            <person name="Fan L.J."/>
            <person name="van de Weg E."/>
            <person name="Wang J.Y."/>
            <person name="Gao Z.S."/>
        </authorList>
    </citation>
    <scope>NUCLEOTIDE SEQUENCE [LARGE SCALE GENOMIC DNA]</scope>
    <source>
        <tissue evidence="4">Leaves</tissue>
    </source>
</reference>
<evidence type="ECO:0000313" key="4">
    <source>
        <dbReference type="EMBL" id="KAB1203565.1"/>
    </source>
</evidence>
<organism evidence="4 5">
    <name type="scientific">Morella rubra</name>
    <name type="common">Chinese bayberry</name>
    <dbReference type="NCBI Taxonomy" id="262757"/>
    <lineage>
        <taxon>Eukaryota</taxon>
        <taxon>Viridiplantae</taxon>
        <taxon>Streptophyta</taxon>
        <taxon>Embryophyta</taxon>
        <taxon>Tracheophyta</taxon>
        <taxon>Spermatophyta</taxon>
        <taxon>Magnoliopsida</taxon>
        <taxon>eudicotyledons</taxon>
        <taxon>Gunneridae</taxon>
        <taxon>Pentapetalae</taxon>
        <taxon>rosids</taxon>
        <taxon>fabids</taxon>
        <taxon>Fagales</taxon>
        <taxon>Myricaceae</taxon>
        <taxon>Morella</taxon>
    </lineage>
</organism>
<evidence type="ECO:0000256" key="2">
    <source>
        <dbReference type="ARBA" id="ARBA00022679"/>
    </source>
</evidence>
<name>A0A6A1UT47_9ROSI</name>
<proteinExistence type="inferred from homology"/>
<evidence type="ECO:0000313" key="5">
    <source>
        <dbReference type="Proteomes" id="UP000516437"/>
    </source>
</evidence>
<accession>A0A6A1UT47</accession>
<comment type="caution">
    <text evidence="4">The sequence shown here is derived from an EMBL/GenBank/DDBJ whole genome shotgun (WGS) entry which is preliminary data.</text>
</comment>
<dbReference type="Pfam" id="PF02458">
    <property type="entry name" value="Transferase"/>
    <property type="match status" value="1"/>
</dbReference>
<dbReference type="Gene3D" id="3.30.559.10">
    <property type="entry name" value="Chloramphenicol acetyltransferase-like domain"/>
    <property type="match status" value="2"/>
</dbReference>
<dbReference type="Proteomes" id="UP000516437">
    <property type="component" value="Chromosome 8"/>
</dbReference>
<evidence type="ECO:0000256" key="1">
    <source>
        <dbReference type="ARBA" id="ARBA00009861"/>
    </source>
</evidence>
<keyword evidence="5" id="KW-1185">Reference proteome</keyword>
<comment type="similarity">
    <text evidence="1">Belongs to the plant acyltransferase family.</text>
</comment>
<dbReference type="AlphaFoldDB" id="A0A6A1UT47"/>
<dbReference type="GO" id="GO:0016746">
    <property type="term" value="F:acyltransferase activity"/>
    <property type="evidence" value="ECO:0007669"/>
    <property type="project" value="UniProtKB-KW"/>
</dbReference>
<dbReference type="InterPro" id="IPR023213">
    <property type="entry name" value="CAT-like_dom_sf"/>
</dbReference>
<dbReference type="PANTHER" id="PTHR31623:SF33">
    <property type="entry name" value="STEMMADENINE O-ACETYLTRANSFERASE-LIKE"/>
    <property type="match status" value="1"/>
</dbReference>
<protein>
    <submittedName>
        <fullName evidence="4">Vinorine synthase</fullName>
    </submittedName>
</protein>